<protein>
    <submittedName>
        <fullName evidence="2">Uncharacterized protein</fullName>
    </submittedName>
</protein>
<proteinExistence type="predicted"/>
<sequence length="144" mass="15369">MNQQNDSQRQSQSSGQQSQSQSADHSGAARPDPNGGMHPGEDRDDYGAPGSDSGRVGDTQFEQERREPGQVDEGDRGTDSGAPAGYGDRGQGGEAPGQYEQSERDEQDSQGRFAPDSEGARQAEQSEFGSRRASDDSDPDFGQE</sequence>
<feature type="region of interest" description="Disordered" evidence="1">
    <location>
        <begin position="1"/>
        <end position="144"/>
    </location>
</feature>
<dbReference type="OrthoDB" id="10000999at2"/>
<dbReference type="AlphaFoldDB" id="A0A1B2AAM7"/>
<keyword evidence="3" id="KW-1185">Reference proteome</keyword>
<dbReference type="KEGG" id="ado:A6F68_00688"/>
<evidence type="ECO:0000313" key="3">
    <source>
        <dbReference type="Proteomes" id="UP000092932"/>
    </source>
</evidence>
<dbReference type="EMBL" id="CP016591">
    <property type="protein sequence ID" value="ANY19217.1"/>
    <property type="molecule type" value="Genomic_DNA"/>
</dbReference>
<dbReference type="RefSeq" id="WP_067676347.1">
    <property type="nucleotide sequence ID" value="NZ_CP016591.1"/>
</dbReference>
<gene>
    <name evidence="2" type="ORF">A6F68_00688</name>
</gene>
<accession>A0A1B2AAM7</accession>
<organism evidence="2 3">
    <name type="scientific">Tsuneonella dongtanensis</name>
    <dbReference type="NCBI Taxonomy" id="692370"/>
    <lineage>
        <taxon>Bacteria</taxon>
        <taxon>Pseudomonadati</taxon>
        <taxon>Pseudomonadota</taxon>
        <taxon>Alphaproteobacteria</taxon>
        <taxon>Sphingomonadales</taxon>
        <taxon>Erythrobacteraceae</taxon>
        <taxon>Tsuneonella</taxon>
    </lineage>
</organism>
<feature type="compositionally biased region" description="Low complexity" evidence="1">
    <location>
        <begin position="1"/>
        <end position="22"/>
    </location>
</feature>
<feature type="compositionally biased region" description="Basic and acidic residues" evidence="1">
    <location>
        <begin position="62"/>
        <end position="78"/>
    </location>
</feature>
<name>A0A1B2AAM7_9SPHN</name>
<evidence type="ECO:0000313" key="2">
    <source>
        <dbReference type="EMBL" id="ANY19217.1"/>
    </source>
</evidence>
<evidence type="ECO:0000256" key="1">
    <source>
        <dbReference type="SAM" id="MobiDB-lite"/>
    </source>
</evidence>
<reference evidence="2 3" key="1">
    <citation type="submission" date="2016-07" db="EMBL/GenBank/DDBJ databases">
        <title>Complete genome sequence of Altererythrobacter dongtanensis KCTC 22672, a type strain with esterase isolated from tidal flat.</title>
        <authorList>
            <person name="Cheng H."/>
            <person name="Wu Y.-H."/>
            <person name="Zhou P."/>
            <person name="Huo Y.-Y."/>
            <person name="Wang C.-S."/>
            <person name="Xu X.-W."/>
        </authorList>
    </citation>
    <scope>NUCLEOTIDE SEQUENCE [LARGE SCALE GENOMIC DNA]</scope>
    <source>
        <strain evidence="2 3">KCTC 22672</strain>
    </source>
</reference>
<dbReference type="Proteomes" id="UP000092932">
    <property type="component" value="Chromosome"/>
</dbReference>